<feature type="chain" id="PRO_5006143364" description="DZF domain-containing protein" evidence="2">
    <location>
        <begin position="23"/>
        <end position="165"/>
    </location>
</feature>
<proteinExistence type="predicted"/>
<accession>A0A0P7UMX0</accession>
<reference evidence="3 4" key="1">
    <citation type="submission" date="2015-08" db="EMBL/GenBank/DDBJ databases">
        <title>The genome of the Asian arowana (Scleropages formosus).</title>
        <authorList>
            <person name="Tan M.H."/>
            <person name="Gan H.M."/>
            <person name="Croft L.J."/>
            <person name="Austin C.M."/>
        </authorList>
    </citation>
    <scope>NUCLEOTIDE SEQUENCE [LARGE SCALE GENOMIC DNA]</scope>
    <source>
        <strain evidence="3">Aro1</strain>
    </source>
</reference>
<gene>
    <name evidence="3" type="ORF">Z043_120964</name>
</gene>
<dbReference type="GO" id="GO:0003725">
    <property type="term" value="F:double-stranded RNA binding"/>
    <property type="evidence" value="ECO:0007669"/>
    <property type="project" value="TreeGrafter"/>
</dbReference>
<feature type="region of interest" description="Disordered" evidence="1">
    <location>
        <begin position="62"/>
        <end position="114"/>
    </location>
</feature>
<comment type="caution">
    <text evidence="3">The sequence shown here is derived from an EMBL/GenBank/DDBJ whole genome shotgun (WGS) entry which is preliminary data.</text>
</comment>
<sequence length="165" mass="18112">MLQPCPFSWTVTVLLPAAGSNAVSPFHQQTFCEDEYEVQTRPREASILVCSCKEPKMQVTISLTSPLMREEPEPEPESEPQPDPGKDAQAGDVAAQKGAVELEPEPELEPESRDILNRTKCLEYLATLRHAKWFQVMAKVSLTGGVEAVGGTRSCELTSFCYSPG</sequence>
<evidence type="ECO:0000313" key="3">
    <source>
        <dbReference type="EMBL" id="KPP60994.1"/>
    </source>
</evidence>
<dbReference type="EMBL" id="JARO02010083">
    <property type="protein sequence ID" value="KPP60994.1"/>
    <property type="molecule type" value="Genomic_DNA"/>
</dbReference>
<protein>
    <recommendedName>
        <fullName evidence="5">DZF domain-containing protein</fullName>
    </recommendedName>
</protein>
<dbReference type="Gene3D" id="3.30.460.10">
    <property type="entry name" value="Beta Polymerase, domain 2"/>
    <property type="match status" value="1"/>
</dbReference>
<feature type="signal peptide" evidence="2">
    <location>
        <begin position="1"/>
        <end position="22"/>
    </location>
</feature>
<dbReference type="Proteomes" id="UP000034805">
    <property type="component" value="Unassembled WGS sequence"/>
</dbReference>
<evidence type="ECO:0000256" key="2">
    <source>
        <dbReference type="SAM" id="SignalP"/>
    </source>
</evidence>
<dbReference type="GO" id="GO:0003727">
    <property type="term" value="F:single-stranded RNA binding"/>
    <property type="evidence" value="ECO:0007669"/>
    <property type="project" value="TreeGrafter"/>
</dbReference>
<organism evidence="3 4">
    <name type="scientific">Scleropages formosus</name>
    <name type="common">Asian bonytongue</name>
    <name type="synonym">Osteoglossum formosum</name>
    <dbReference type="NCBI Taxonomy" id="113540"/>
    <lineage>
        <taxon>Eukaryota</taxon>
        <taxon>Metazoa</taxon>
        <taxon>Chordata</taxon>
        <taxon>Craniata</taxon>
        <taxon>Vertebrata</taxon>
        <taxon>Euteleostomi</taxon>
        <taxon>Actinopterygii</taxon>
        <taxon>Neopterygii</taxon>
        <taxon>Teleostei</taxon>
        <taxon>Osteoglossocephala</taxon>
        <taxon>Osteoglossomorpha</taxon>
        <taxon>Osteoglossiformes</taxon>
        <taxon>Osteoglossidae</taxon>
        <taxon>Scleropages</taxon>
    </lineage>
</organism>
<dbReference type="InterPro" id="IPR043519">
    <property type="entry name" value="NT_sf"/>
</dbReference>
<dbReference type="AlphaFoldDB" id="A0A0P7UMX0"/>
<evidence type="ECO:0008006" key="5">
    <source>
        <dbReference type="Google" id="ProtNLM"/>
    </source>
</evidence>
<evidence type="ECO:0000256" key="1">
    <source>
        <dbReference type="SAM" id="MobiDB-lite"/>
    </source>
</evidence>
<name>A0A0P7UMX0_SCLFO</name>
<dbReference type="GO" id="GO:0071011">
    <property type="term" value="C:precatalytic spliceosome"/>
    <property type="evidence" value="ECO:0007669"/>
    <property type="project" value="TreeGrafter"/>
</dbReference>
<evidence type="ECO:0000313" key="4">
    <source>
        <dbReference type="Proteomes" id="UP000034805"/>
    </source>
</evidence>
<dbReference type="PANTHER" id="PTHR45762:SF2">
    <property type="entry name" value="ZINC FINGER RNA-BINDING PROTEIN 2"/>
    <property type="match status" value="1"/>
</dbReference>
<dbReference type="PANTHER" id="PTHR45762">
    <property type="entry name" value="ZINC FINGER RNA-BINDING PROTEIN"/>
    <property type="match status" value="1"/>
</dbReference>
<keyword evidence="2" id="KW-0732">Signal</keyword>